<dbReference type="AlphaFoldDB" id="A0A382Y1W7"/>
<evidence type="ECO:0000313" key="1">
    <source>
        <dbReference type="EMBL" id="SVD77276.1"/>
    </source>
</evidence>
<proteinExistence type="predicted"/>
<organism evidence="1">
    <name type="scientific">marine metagenome</name>
    <dbReference type="NCBI Taxonomy" id="408172"/>
    <lineage>
        <taxon>unclassified sequences</taxon>
        <taxon>metagenomes</taxon>
        <taxon>ecological metagenomes</taxon>
    </lineage>
</organism>
<protein>
    <submittedName>
        <fullName evidence="1">Uncharacterized protein</fullName>
    </submittedName>
</protein>
<accession>A0A382Y1W7</accession>
<dbReference type="EMBL" id="UINC01172279">
    <property type="protein sequence ID" value="SVD77276.1"/>
    <property type="molecule type" value="Genomic_DNA"/>
</dbReference>
<name>A0A382Y1W7_9ZZZZ</name>
<gene>
    <name evidence="1" type="ORF">METZ01_LOCUS430130</name>
</gene>
<reference evidence="1" key="1">
    <citation type="submission" date="2018-05" db="EMBL/GenBank/DDBJ databases">
        <authorList>
            <person name="Lanie J.A."/>
            <person name="Ng W.-L."/>
            <person name="Kazmierczak K.M."/>
            <person name="Andrzejewski T.M."/>
            <person name="Davidsen T.M."/>
            <person name="Wayne K.J."/>
            <person name="Tettelin H."/>
            <person name="Glass J.I."/>
            <person name="Rusch D."/>
            <person name="Podicherti R."/>
            <person name="Tsui H.-C.T."/>
            <person name="Winkler M.E."/>
        </authorList>
    </citation>
    <scope>NUCLEOTIDE SEQUENCE</scope>
</reference>
<sequence>MKLGLGLYKNLLNSTNFQFAKQA</sequence>
<feature type="non-terminal residue" evidence="1">
    <location>
        <position position="23"/>
    </location>
</feature>